<comment type="subcellular location">
    <subcellularLocation>
        <location evidence="1">Cell membrane</location>
        <topology evidence="1">Multi-pass membrane protein</topology>
    </subcellularLocation>
</comment>
<evidence type="ECO:0000256" key="1">
    <source>
        <dbReference type="ARBA" id="ARBA00004651"/>
    </source>
</evidence>
<protein>
    <submittedName>
        <fullName evidence="11">Lipoprotein-releasing ABC transporter permease subunit</fullName>
    </submittedName>
</protein>
<keyword evidence="11" id="KW-0449">Lipoprotein</keyword>
<feature type="transmembrane region" description="Helical" evidence="8">
    <location>
        <begin position="335"/>
        <end position="357"/>
    </location>
</feature>
<dbReference type="NCBIfam" id="TIGR02212">
    <property type="entry name" value="lolCE"/>
    <property type="match status" value="1"/>
</dbReference>
<reference evidence="12" key="1">
    <citation type="journal article" date="2019" name="Int. J. Syst. Evol. Microbiol.">
        <title>The Global Catalogue of Microorganisms (GCM) 10K type strain sequencing project: providing services to taxonomists for standard genome sequencing and annotation.</title>
        <authorList>
            <consortium name="The Broad Institute Genomics Platform"/>
            <consortium name="The Broad Institute Genome Sequencing Center for Infectious Disease"/>
            <person name="Wu L."/>
            <person name="Ma J."/>
        </authorList>
    </citation>
    <scope>NUCLEOTIDE SEQUENCE [LARGE SCALE GENOMIC DNA]</scope>
    <source>
        <strain evidence="12">JCM 17304</strain>
    </source>
</reference>
<gene>
    <name evidence="11" type="ORF">GCM10022414_08130</name>
</gene>
<feature type="transmembrane region" description="Helical" evidence="8">
    <location>
        <begin position="234"/>
        <end position="255"/>
    </location>
</feature>
<dbReference type="InterPro" id="IPR011925">
    <property type="entry name" value="LolCE_TM"/>
</dbReference>
<evidence type="ECO:0000256" key="8">
    <source>
        <dbReference type="SAM" id="Phobius"/>
    </source>
</evidence>
<evidence type="ECO:0000313" key="11">
    <source>
        <dbReference type="EMBL" id="GAA4087729.1"/>
    </source>
</evidence>
<evidence type="ECO:0000256" key="3">
    <source>
        <dbReference type="ARBA" id="ARBA00022448"/>
    </source>
</evidence>
<dbReference type="Proteomes" id="UP001500392">
    <property type="component" value="Unassembled WGS sequence"/>
</dbReference>
<dbReference type="Pfam" id="PF12704">
    <property type="entry name" value="MacB_PCD"/>
    <property type="match status" value="1"/>
</dbReference>
<keyword evidence="5 8" id="KW-0812">Transmembrane</keyword>
<dbReference type="InterPro" id="IPR003838">
    <property type="entry name" value="ABC3_permease_C"/>
</dbReference>
<accession>A0ABP7WG28</accession>
<feature type="domain" description="ABC3 transporter permease C-terminal" evidence="9">
    <location>
        <begin position="234"/>
        <end position="367"/>
    </location>
</feature>
<evidence type="ECO:0000256" key="2">
    <source>
        <dbReference type="ARBA" id="ARBA00005236"/>
    </source>
</evidence>
<evidence type="ECO:0000256" key="7">
    <source>
        <dbReference type="ARBA" id="ARBA00023136"/>
    </source>
</evidence>
<dbReference type="PANTHER" id="PTHR30489:SF0">
    <property type="entry name" value="LIPOPROTEIN-RELEASING SYSTEM TRANSMEMBRANE PROTEIN LOLE"/>
    <property type="match status" value="1"/>
</dbReference>
<comment type="caution">
    <text evidence="11">The sequence shown here is derived from an EMBL/GenBank/DDBJ whole genome shotgun (WGS) entry which is preliminary data.</text>
</comment>
<evidence type="ECO:0000259" key="9">
    <source>
        <dbReference type="Pfam" id="PF02687"/>
    </source>
</evidence>
<evidence type="ECO:0000259" key="10">
    <source>
        <dbReference type="Pfam" id="PF12704"/>
    </source>
</evidence>
<dbReference type="EMBL" id="BAABDM010000001">
    <property type="protein sequence ID" value="GAA4087729.1"/>
    <property type="molecule type" value="Genomic_DNA"/>
</dbReference>
<feature type="domain" description="MacB-like periplasmic core" evidence="10">
    <location>
        <begin position="2"/>
        <end position="193"/>
    </location>
</feature>
<keyword evidence="7 8" id="KW-0472">Membrane</keyword>
<name>A0ABP7WG28_9GAMM</name>
<proteinExistence type="inferred from homology"/>
<evidence type="ECO:0000256" key="5">
    <source>
        <dbReference type="ARBA" id="ARBA00022692"/>
    </source>
</evidence>
<comment type="similarity">
    <text evidence="2">Belongs to the ABC-4 integral membrane protein family. LolC/E subfamily.</text>
</comment>
<dbReference type="Pfam" id="PF02687">
    <property type="entry name" value="FtsX"/>
    <property type="match status" value="1"/>
</dbReference>
<sequence length="374" mass="40410">MIVVMSVMNGFERELQQRVLSVVPHGYIEGPQRRLANWQNYANTLADNPQVSGVAPYVGGKAMLAVFKRLRGVSLYGINPEQERAVSAVSEHMIAGEYLSGDPGQYQIIIGDILARQLGVNIGDGVTVILPKVTVTPFGLFPREKEFTVSGVFSAGAQLDGSSAFIHIGDAQRLYQLGDDVEGLRLQLTDMFAAPQLLPMLAAQLPQGSVPVSWSDSQGSLFQAVKMEKQMVRLLLLFIVLIAAFNIVSILSMAVSAKRGSIAVLRTMGSTPGSIMAIFIVYGMATGLIGLGLGLLIGVPLAQHVGDVVAFIEQLSGMQLFNPQVYFITHLPSHLLWSDVVIVSSFALLLSLLATLYPAWQASRVQPAEALRYE</sequence>
<keyword evidence="3" id="KW-0813">Transport</keyword>
<evidence type="ECO:0000313" key="12">
    <source>
        <dbReference type="Proteomes" id="UP001500392"/>
    </source>
</evidence>
<feature type="transmembrane region" description="Helical" evidence="8">
    <location>
        <begin position="275"/>
        <end position="296"/>
    </location>
</feature>
<organism evidence="11 12">
    <name type="scientific">Zhongshania borealis</name>
    <dbReference type="NCBI Taxonomy" id="889488"/>
    <lineage>
        <taxon>Bacteria</taxon>
        <taxon>Pseudomonadati</taxon>
        <taxon>Pseudomonadota</taxon>
        <taxon>Gammaproteobacteria</taxon>
        <taxon>Cellvibrionales</taxon>
        <taxon>Spongiibacteraceae</taxon>
        <taxon>Zhongshania</taxon>
    </lineage>
</organism>
<keyword evidence="4" id="KW-1003">Cell membrane</keyword>
<dbReference type="InterPro" id="IPR051447">
    <property type="entry name" value="Lipoprotein-release_system"/>
</dbReference>
<evidence type="ECO:0000256" key="4">
    <source>
        <dbReference type="ARBA" id="ARBA00022475"/>
    </source>
</evidence>
<dbReference type="InterPro" id="IPR025857">
    <property type="entry name" value="MacB_PCD"/>
</dbReference>
<evidence type="ECO:0000256" key="6">
    <source>
        <dbReference type="ARBA" id="ARBA00022989"/>
    </source>
</evidence>
<dbReference type="PANTHER" id="PTHR30489">
    <property type="entry name" value="LIPOPROTEIN-RELEASING SYSTEM TRANSMEMBRANE PROTEIN LOLE"/>
    <property type="match status" value="1"/>
</dbReference>
<keyword evidence="12" id="KW-1185">Reference proteome</keyword>
<keyword evidence="6 8" id="KW-1133">Transmembrane helix</keyword>